<comment type="caution">
    <text evidence="2">The sequence shown here is derived from an EMBL/GenBank/DDBJ whole genome shotgun (WGS) entry which is preliminary data.</text>
</comment>
<evidence type="ECO:0000313" key="3">
    <source>
        <dbReference type="Proteomes" id="UP001501495"/>
    </source>
</evidence>
<keyword evidence="3" id="KW-1185">Reference proteome</keyword>
<keyword evidence="1" id="KW-1133">Transmembrane helix</keyword>
<reference evidence="3" key="1">
    <citation type="journal article" date="2019" name="Int. J. Syst. Evol. Microbiol.">
        <title>The Global Catalogue of Microorganisms (GCM) 10K type strain sequencing project: providing services to taxonomists for standard genome sequencing and annotation.</title>
        <authorList>
            <consortium name="The Broad Institute Genomics Platform"/>
            <consortium name="The Broad Institute Genome Sequencing Center for Infectious Disease"/>
            <person name="Wu L."/>
            <person name="Ma J."/>
        </authorList>
    </citation>
    <scope>NUCLEOTIDE SEQUENCE [LARGE SCALE GENOMIC DNA]</scope>
    <source>
        <strain evidence="3">JCM 16703</strain>
    </source>
</reference>
<protein>
    <recommendedName>
        <fullName evidence="4">DUF3099 domain-containing protein</fullName>
    </recommendedName>
</protein>
<dbReference type="Proteomes" id="UP001501495">
    <property type="component" value="Unassembled WGS sequence"/>
</dbReference>
<evidence type="ECO:0000256" key="1">
    <source>
        <dbReference type="SAM" id="Phobius"/>
    </source>
</evidence>
<proteinExistence type="predicted"/>
<feature type="transmembrane region" description="Helical" evidence="1">
    <location>
        <begin position="49"/>
        <end position="69"/>
    </location>
</feature>
<dbReference type="InterPro" id="IPR021449">
    <property type="entry name" value="DUF3099"/>
</dbReference>
<sequence length="90" mass="10027">MRITTVGTSRAQDIATRQRRYLLSMSLRSLCFVGAVIAGLAGIGWLWPILIAGALILPYFAVVLANVSTMRNDTFELRRTIDHPELGPRR</sequence>
<organism evidence="2 3">
    <name type="scientific">Nocardioides fonticola</name>
    <dbReference type="NCBI Taxonomy" id="450363"/>
    <lineage>
        <taxon>Bacteria</taxon>
        <taxon>Bacillati</taxon>
        <taxon>Actinomycetota</taxon>
        <taxon>Actinomycetes</taxon>
        <taxon>Propionibacteriales</taxon>
        <taxon>Nocardioidaceae</taxon>
        <taxon>Nocardioides</taxon>
    </lineage>
</organism>
<evidence type="ECO:0008006" key="4">
    <source>
        <dbReference type="Google" id="ProtNLM"/>
    </source>
</evidence>
<name>A0ABP7XUX4_9ACTN</name>
<evidence type="ECO:0000313" key="2">
    <source>
        <dbReference type="EMBL" id="GAA4125948.1"/>
    </source>
</evidence>
<keyword evidence="1" id="KW-0812">Transmembrane</keyword>
<gene>
    <name evidence="2" type="ORF">GCM10022215_34880</name>
</gene>
<feature type="transmembrane region" description="Helical" evidence="1">
    <location>
        <begin position="21"/>
        <end position="43"/>
    </location>
</feature>
<dbReference type="Pfam" id="PF11298">
    <property type="entry name" value="DUF3099"/>
    <property type="match status" value="1"/>
</dbReference>
<keyword evidence="1" id="KW-0472">Membrane</keyword>
<dbReference type="EMBL" id="BAAAZH010000028">
    <property type="protein sequence ID" value="GAA4125948.1"/>
    <property type="molecule type" value="Genomic_DNA"/>
</dbReference>
<accession>A0ABP7XUX4</accession>